<keyword evidence="3" id="KW-1185">Reference proteome</keyword>
<dbReference type="RefSeq" id="XP_001030694.2">
    <property type="nucleotide sequence ID" value="XM_001030694.2"/>
</dbReference>
<evidence type="ECO:0000259" key="1">
    <source>
        <dbReference type="PROSITE" id="PS50011"/>
    </source>
</evidence>
<dbReference type="SUPFAM" id="SSF56112">
    <property type="entry name" value="Protein kinase-like (PK-like)"/>
    <property type="match status" value="1"/>
</dbReference>
<reference evidence="3" key="1">
    <citation type="journal article" date="2006" name="PLoS Biol.">
        <title>Macronuclear genome sequence of the ciliate Tetrahymena thermophila, a model eukaryote.</title>
        <authorList>
            <person name="Eisen J.A."/>
            <person name="Coyne R.S."/>
            <person name="Wu M."/>
            <person name="Wu D."/>
            <person name="Thiagarajan M."/>
            <person name="Wortman J.R."/>
            <person name="Badger J.H."/>
            <person name="Ren Q."/>
            <person name="Amedeo P."/>
            <person name="Jones K.M."/>
            <person name="Tallon L.J."/>
            <person name="Delcher A.L."/>
            <person name="Salzberg S.L."/>
            <person name="Silva J.C."/>
            <person name="Haas B.J."/>
            <person name="Majoros W.H."/>
            <person name="Farzad M."/>
            <person name="Carlton J.M."/>
            <person name="Smith R.K. Jr."/>
            <person name="Garg J."/>
            <person name="Pearlman R.E."/>
            <person name="Karrer K.M."/>
            <person name="Sun L."/>
            <person name="Manning G."/>
            <person name="Elde N.C."/>
            <person name="Turkewitz A.P."/>
            <person name="Asai D.J."/>
            <person name="Wilkes D.E."/>
            <person name="Wang Y."/>
            <person name="Cai H."/>
            <person name="Collins K."/>
            <person name="Stewart B.A."/>
            <person name="Lee S.R."/>
            <person name="Wilamowska K."/>
            <person name="Weinberg Z."/>
            <person name="Ruzzo W.L."/>
            <person name="Wloga D."/>
            <person name="Gaertig J."/>
            <person name="Frankel J."/>
            <person name="Tsao C.-C."/>
            <person name="Gorovsky M.A."/>
            <person name="Keeling P.J."/>
            <person name="Waller R.F."/>
            <person name="Patron N.J."/>
            <person name="Cherry J.M."/>
            <person name="Stover N.A."/>
            <person name="Krieger C.J."/>
            <person name="del Toro C."/>
            <person name="Ryder H.F."/>
            <person name="Williamson S.C."/>
            <person name="Barbeau R.A."/>
            <person name="Hamilton E.P."/>
            <person name="Orias E."/>
        </authorList>
    </citation>
    <scope>NUCLEOTIDE SEQUENCE [LARGE SCALE GENOMIC DNA]</scope>
    <source>
        <strain evidence="3">SB210</strain>
    </source>
</reference>
<dbReference type="InterPro" id="IPR000719">
    <property type="entry name" value="Prot_kinase_dom"/>
</dbReference>
<sequence length="477" mass="56639">MEFGQEYLDFKQENQQLTDVNDTLSLSNNTVQIYSQSCLKSFHNYNNFDSLYLDRQYEDEIENENILCQNFESKLSEIHNQEVQACEKMEVGEIFYLRRKLANTQNIFKGYSEYLNQKVVGVLFSVDTQEYQQLNMANFYIKQKNVTHFFNLEMYQIPNKSVQSQYSIREIKENCNEQLSMYSIQRYFKGSLEDFILKRQKIKMEFSAIELEDIFYRLLQIGSCLESLFLYHQDFKVSKILLNFNSKTLQYDKQSIVLSSLQDIYKFNSNDKFFDNNNYDIEKINNFNGYVTPEVADFEPKIMIFKQNSFAIGLFMLNLLILDIFSPSRFIDGYQKGIYFLQKENISDNVRKGVNLLLQQDQQQRYTCQNVLKEIYKEKFYIIPFNDIDNTQLQIKHQEQSPNNFNEDNSQLFETTNIQFGKNQNDDSPLNDEFDDTKQVCVVETGFIQITEPQEVCIYCNQIICQKNSEKNQKQLS</sequence>
<dbReference type="EMBL" id="GG662566">
    <property type="protein sequence ID" value="EAR83031.2"/>
    <property type="molecule type" value="Genomic_DNA"/>
</dbReference>
<proteinExistence type="predicted"/>
<evidence type="ECO:0000313" key="2">
    <source>
        <dbReference type="EMBL" id="EAR83031.2"/>
    </source>
</evidence>
<accession>Q22CM1</accession>
<dbReference type="Gene3D" id="1.10.510.10">
    <property type="entry name" value="Transferase(Phosphotransferase) domain 1"/>
    <property type="match status" value="1"/>
</dbReference>
<dbReference type="Proteomes" id="UP000009168">
    <property type="component" value="Unassembled WGS sequence"/>
</dbReference>
<dbReference type="AlphaFoldDB" id="Q22CM1"/>
<dbReference type="GO" id="GO:0005524">
    <property type="term" value="F:ATP binding"/>
    <property type="evidence" value="ECO:0007669"/>
    <property type="project" value="InterPro"/>
</dbReference>
<dbReference type="HOGENOM" id="CLU_421825_0_0_1"/>
<feature type="domain" description="Protein kinase" evidence="1">
    <location>
        <begin position="80"/>
        <end position="381"/>
    </location>
</feature>
<dbReference type="PROSITE" id="PS50011">
    <property type="entry name" value="PROTEIN_KINASE_DOM"/>
    <property type="match status" value="1"/>
</dbReference>
<name>Q22CM1_TETTS</name>
<dbReference type="InParanoid" id="Q22CM1"/>
<evidence type="ECO:0000313" key="3">
    <source>
        <dbReference type="Proteomes" id="UP000009168"/>
    </source>
</evidence>
<organism evidence="2 3">
    <name type="scientific">Tetrahymena thermophila (strain SB210)</name>
    <dbReference type="NCBI Taxonomy" id="312017"/>
    <lineage>
        <taxon>Eukaryota</taxon>
        <taxon>Sar</taxon>
        <taxon>Alveolata</taxon>
        <taxon>Ciliophora</taxon>
        <taxon>Intramacronucleata</taxon>
        <taxon>Oligohymenophorea</taxon>
        <taxon>Hymenostomatida</taxon>
        <taxon>Tetrahymenina</taxon>
        <taxon>Tetrahymenidae</taxon>
        <taxon>Tetrahymena</taxon>
    </lineage>
</organism>
<dbReference type="KEGG" id="tet:TTHERM_01027570"/>
<dbReference type="InterPro" id="IPR011009">
    <property type="entry name" value="Kinase-like_dom_sf"/>
</dbReference>
<dbReference type="GO" id="GO:0004672">
    <property type="term" value="F:protein kinase activity"/>
    <property type="evidence" value="ECO:0007669"/>
    <property type="project" value="InterPro"/>
</dbReference>
<protein>
    <recommendedName>
        <fullName evidence="1">Protein kinase domain-containing protein</fullName>
    </recommendedName>
</protein>
<dbReference type="GeneID" id="7840262"/>
<gene>
    <name evidence="2" type="ORF">TTHERM_01027570</name>
</gene>